<evidence type="ECO:0000313" key="2">
    <source>
        <dbReference type="Proteomes" id="UP000618986"/>
    </source>
</evidence>
<accession>A0ABR6M7Y2</accession>
<organism evidence="1 2">
    <name type="scientific">Micromonospora echinospora</name>
    <name type="common">Micromonospora purpurea</name>
    <dbReference type="NCBI Taxonomy" id="1877"/>
    <lineage>
        <taxon>Bacteria</taxon>
        <taxon>Bacillati</taxon>
        <taxon>Actinomycetota</taxon>
        <taxon>Actinomycetes</taxon>
        <taxon>Micromonosporales</taxon>
        <taxon>Micromonosporaceae</taxon>
        <taxon>Micromonospora</taxon>
    </lineage>
</organism>
<dbReference type="EMBL" id="JACHJC010000001">
    <property type="protein sequence ID" value="MBB5111489.1"/>
    <property type="molecule type" value="Genomic_DNA"/>
</dbReference>
<protein>
    <submittedName>
        <fullName evidence="1">Orotate phosphoribosyltransferase-like protein</fullName>
    </submittedName>
</protein>
<dbReference type="Proteomes" id="UP000618986">
    <property type="component" value="Unassembled WGS sequence"/>
</dbReference>
<sequence>MTRGDHSNSHGSCRGRKPELHAQALALRRAGCPVGEIAERLDVSKPAAYLWTRHLSEPTIAAA</sequence>
<keyword evidence="2" id="KW-1185">Reference proteome</keyword>
<dbReference type="RefSeq" id="WP_184681918.1">
    <property type="nucleotide sequence ID" value="NZ_JACHJC010000001.1"/>
</dbReference>
<evidence type="ECO:0000313" key="1">
    <source>
        <dbReference type="EMBL" id="MBB5111489.1"/>
    </source>
</evidence>
<dbReference type="GeneID" id="300291916"/>
<name>A0ABR6M7Y2_MICEC</name>
<reference evidence="1 2" key="1">
    <citation type="submission" date="2020-08" db="EMBL/GenBank/DDBJ databases">
        <title>Sequencing the genomes of 1000 actinobacteria strains.</title>
        <authorList>
            <person name="Klenk H.-P."/>
        </authorList>
    </citation>
    <scope>NUCLEOTIDE SEQUENCE [LARGE SCALE GENOMIC DNA]</scope>
    <source>
        <strain evidence="1 2">DSM 43036</strain>
    </source>
</reference>
<proteinExistence type="predicted"/>
<comment type="caution">
    <text evidence="1">The sequence shown here is derived from an EMBL/GenBank/DDBJ whole genome shotgun (WGS) entry which is preliminary data.</text>
</comment>
<gene>
    <name evidence="1" type="ORF">FHU28_001328</name>
</gene>